<keyword evidence="2" id="KW-1185">Reference proteome</keyword>
<name>A0AAJ6W0Z1_9ACAR</name>
<evidence type="ECO:0000313" key="3">
    <source>
        <dbReference type="RefSeq" id="XP_003748590.1"/>
    </source>
</evidence>
<dbReference type="RefSeq" id="XP_003748590.1">
    <property type="nucleotide sequence ID" value="XM_003748542.2"/>
</dbReference>
<feature type="compositionally biased region" description="Polar residues" evidence="1">
    <location>
        <begin position="31"/>
        <end position="45"/>
    </location>
</feature>
<evidence type="ECO:0000256" key="1">
    <source>
        <dbReference type="SAM" id="MobiDB-lite"/>
    </source>
</evidence>
<protein>
    <submittedName>
        <fullName evidence="3">Uncharacterized protein LOC100905451</fullName>
    </submittedName>
</protein>
<feature type="compositionally biased region" description="Basic and acidic residues" evidence="1">
    <location>
        <begin position="61"/>
        <end position="81"/>
    </location>
</feature>
<organism evidence="2 3">
    <name type="scientific">Galendromus occidentalis</name>
    <name type="common">western predatory mite</name>
    <dbReference type="NCBI Taxonomy" id="34638"/>
    <lineage>
        <taxon>Eukaryota</taxon>
        <taxon>Metazoa</taxon>
        <taxon>Ecdysozoa</taxon>
        <taxon>Arthropoda</taxon>
        <taxon>Chelicerata</taxon>
        <taxon>Arachnida</taxon>
        <taxon>Acari</taxon>
        <taxon>Parasitiformes</taxon>
        <taxon>Mesostigmata</taxon>
        <taxon>Gamasina</taxon>
        <taxon>Phytoseioidea</taxon>
        <taxon>Phytoseiidae</taxon>
        <taxon>Typhlodrominae</taxon>
        <taxon>Galendromus</taxon>
    </lineage>
</organism>
<dbReference type="Proteomes" id="UP000694867">
    <property type="component" value="Unplaced"/>
</dbReference>
<evidence type="ECO:0000313" key="2">
    <source>
        <dbReference type="Proteomes" id="UP000694867"/>
    </source>
</evidence>
<dbReference type="AlphaFoldDB" id="A0AAJ6W0Z1"/>
<feature type="region of interest" description="Disordered" evidence="1">
    <location>
        <begin position="1"/>
        <end position="119"/>
    </location>
</feature>
<dbReference type="KEGG" id="goe:100905451"/>
<accession>A0AAJ6W0Z1</accession>
<dbReference type="GeneID" id="100905451"/>
<feature type="compositionally biased region" description="Basic and acidic residues" evidence="1">
    <location>
        <begin position="110"/>
        <end position="119"/>
    </location>
</feature>
<gene>
    <name evidence="3" type="primary">LOC100905451</name>
</gene>
<reference evidence="3" key="1">
    <citation type="submission" date="2025-08" db="UniProtKB">
        <authorList>
            <consortium name="RefSeq"/>
        </authorList>
    </citation>
    <scope>IDENTIFICATION</scope>
</reference>
<proteinExistence type="predicted"/>
<sequence length="329" mass="36594">MTLSSPQKADQKSPKLPLRRPNREALELLKQSPSTLRDATPPHQNTRSKRNKQAAASSKSPPDESVPRKVRKGAEPRKENKNVSPSKSIALETPPSQGIRSVKSPLVDQSSRKNRADLEETRLIEVDDDSQTTPKSVPPTPLNTALIETPRVDLTPRAVRRQPFQQGERGRLPYGGLMTEIYRLEAQSQFEHIALESTEVVTVVESEDSSHARPPRWSLRQLSPIRNVEETHEKGEVSSSFGAETTFGVEDVGVQVSLCQRCNAHSAWSEMKPIVMVFVLMMLSLLYRGLLRVDPRLPQGFGNALGIAVQGTFLASFNLEDYLTDIFAV</sequence>